<dbReference type="InterPro" id="IPR036047">
    <property type="entry name" value="F-box-like_dom_sf"/>
</dbReference>
<dbReference type="PaxDb" id="2850-Phatr46246"/>
<feature type="region of interest" description="Disordered" evidence="1">
    <location>
        <begin position="116"/>
        <end position="147"/>
    </location>
</feature>
<organism evidence="2 3">
    <name type="scientific">Phaeodactylum tricornutum (strain CCAP 1055/1)</name>
    <dbReference type="NCBI Taxonomy" id="556484"/>
    <lineage>
        <taxon>Eukaryota</taxon>
        <taxon>Sar</taxon>
        <taxon>Stramenopiles</taxon>
        <taxon>Ochrophyta</taxon>
        <taxon>Bacillariophyta</taxon>
        <taxon>Bacillariophyceae</taxon>
        <taxon>Bacillariophycidae</taxon>
        <taxon>Naviculales</taxon>
        <taxon>Phaeodactylaceae</taxon>
        <taxon>Phaeodactylum</taxon>
    </lineage>
</organism>
<dbReference type="Proteomes" id="UP000000759">
    <property type="component" value="Chromosome 9"/>
</dbReference>
<feature type="region of interest" description="Disordered" evidence="1">
    <location>
        <begin position="653"/>
        <end position="675"/>
    </location>
</feature>
<feature type="compositionally biased region" description="Polar residues" evidence="1">
    <location>
        <begin position="610"/>
        <end position="623"/>
    </location>
</feature>
<feature type="region of interest" description="Disordered" evidence="1">
    <location>
        <begin position="577"/>
        <end position="629"/>
    </location>
</feature>
<gene>
    <name evidence="2" type="ORF">PHATRDRAFT_46246</name>
</gene>
<dbReference type="KEGG" id="pti:PHATRDRAFT_46246"/>
<sequence length="962" mass="105834">MMAPTHPPSGETQNPWPPPENADGDMSTPKDFALSSPEHHDFDPFDSFDNMEDLMSFGSPSRGISTDLISDLRPSAIDGGFDDGENDPADWRLHNTVNAVHMELQENAKLPTFNWHVDRKGSSQPAESRRYGGRHKNNRDIESSDLPPTVNLTEMFLKTPHRASMNAVYSHAGVLSMDTTTAGFLYGSQTTAMSEARPSILNETQQEIKHSYPHHSLEEEQDKLDELIAEVAPTPLSEICRRHEDYAAHHLPPTTETSSSANISNNSRNSQYYNTYGGRSNQLPIPTKNASPPLTPIAATTDTIKRSCSNTVEEHVSLSTKAVLAASGATDATISQALATAAAIVSSSKEKAVTPRQQVESSAPSFGVTHRNTLAPDSHGQAHSFPRGAIQHASMQKAQYGFGNNHVIPAVPHPPKHKKSSASSTRLKTESPAPSSHASNDGNAGVAYERKKQRAKDARIKLNDAIEKLSVAINLAGTQSKQRLSQWKAAAAISDTVTSSACLDIMVEGMEMAESAKKWDRPSFVGSAAVLIQNLNSQCEALMKELMEVYEHRGINGGVQIEKNSLSSQNRDKCLSAAEPLSTSPTDSKPHLDGPVRTPDCDVLEKRPAKNSTYGDSSDQLNAKRQKTDYTVSLLEPSRSSIACSMRTIDAQSDSSKTNVAQAPTGNSTRVSDSNESYRSSANITYEGNFWDFDSLLGTMASFLDPLSLVRSQLVSRRWNESAIFSKNEYWERLATERFGFYSVRQWRARMEDEDTHVTAPSKTLYRVMDNANVMPHFYHDGMFLLGEARLPGKVSAWTFLVERSNGETLRSVMRNAASQTDGLYTSLPIVELRTVIQNTGVTGEPILIREQIQTVDASTRRRGEEMTEVDWDERFKKRVSELDGTAYQSKTVTTAFAIGELCRLKLFESAVVESYIHARGCSTTSKFLQRANFTKVLVGLSSGVTIPLVIPFPRDATHLHH</sequence>
<reference evidence="2 3" key="1">
    <citation type="journal article" date="2008" name="Nature">
        <title>The Phaeodactylum genome reveals the evolutionary history of diatom genomes.</title>
        <authorList>
            <person name="Bowler C."/>
            <person name="Allen A.E."/>
            <person name="Badger J.H."/>
            <person name="Grimwood J."/>
            <person name="Jabbari K."/>
            <person name="Kuo A."/>
            <person name="Maheswari U."/>
            <person name="Martens C."/>
            <person name="Maumus F."/>
            <person name="Otillar R.P."/>
            <person name="Rayko E."/>
            <person name="Salamov A."/>
            <person name="Vandepoele K."/>
            <person name="Beszteri B."/>
            <person name="Gruber A."/>
            <person name="Heijde M."/>
            <person name="Katinka M."/>
            <person name="Mock T."/>
            <person name="Valentin K."/>
            <person name="Verret F."/>
            <person name="Berges J.A."/>
            <person name="Brownlee C."/>
            <person name="Cadoret J.P."/>
            <person name="Chiovitti A."/>
            <person name="Choi C.J."/>
            <person name="Coesel S."/>
            <person name="De Martino A."/>
            <person name="Detter J.C."/>
            <person name="Durkin C."/>
            <person name="Falciatore A."/>
            <person name="Fournet J."/>
            <person name="Haruta M."/>
            <person name="Huysman M.J."/>
            <person name="Jenkins B.D."/>
            <person name="Jiroutova K."/>
            <person name="Jorgensen R.E."/>
            <person name="Joubert Y."/>
            <person name="Kaplan A."/>
            <person name="Kroger N."/>
            <person name="Kroth P.G."/>
            <person name="La Roche J."/>
            <person name="Lindquist E."/>
            <person name="Lommer M."/>
            <person name="Martin-Jezequel V."/>
            <person name="Lopez P.J."/>
            <person name="Lucas S."/>
            <person name="Mangogna M."/>
            <person name="McGinnis K."/>
            <person name="Medlin L.K."/>
            <person name="Montsant A."/>
            <person name="Oudot-Le Secq M.P."/>
            <person name="Napoli C."/>
            <person name="Obornik M."/>
            <person name="Parker M.S."/>
            <person name="Petit J.L."/>
            <person name="Porcel B.M."/>
            <person name="Poulsen N."/>
            <person name="Robison M."/>
            <person name="Rychlewski L."/>
            <person name="Rynearson T.A."/>
            <person name="Schmutz J."/>
            <person name="Shapiro H."/>
            <person name="Siaut M."/>
            <person name="Stanley M."/>
            <person name="Sussman M.R."/>
            <person name="Taylor A.R."/>
            <person name="Vardi A."/>
            <person name="von Dassow P."/>
            <person name="Vyverman W."/>
            <person name="Willis A."/>
            <person name="Wyrwicz L.S."/>
            <person name="Rokhsar D.S."/>
            <person name="Weissenbach J."/>
            <person name="Armbrust E.V."/>
            <person name="Green B.R."/>
            <person name="Van de Peer Y."/>
            <person name="Grigoriev I.V."/>
        </authorList>
    </citation>
    <scope>NUCLEOTIDE SEQUENCE [LARGE SCALE GENOMIC DNA]</scope>
    <source>
        <strain evidence="2 3">CCAP 1055/1</strain>
    </source>
</reference>
<reference evidence="3" key="2">
    <citation type="submission" date="2008-08" db="EMBL/GenBank/DDBJ databases">
        <authorList>
            <consortium name="Diatom Consortium"/>
            <person name="Grigoriev I."/>
            <person name="Grimwood J."/>
            <person name="Kuo A."/>
            <person name="Otillar R.P."/>
            <person name="Salamov A."/>
            <person name="Detter J.C."/>
            <person name="Lindquist E."/>
            <person name="Shapiro H."/>
            <person name="Lucas S."/>
            <person name="Glavina del Rio T."/>
            <person name="Pitluck S."/>
            <person name="Rokhsar D."/>
            <person name="Bowler C."/>
        </authorList>
    </citation>
    <scope>GENOME REANNOTATION</scope>
    <source>
        <strain evidence="3">CCAP 1055/1</strain>
    </source>
</reference>
<evidence type="ECO:0000313" key="3">
    <source>
        <dbReference type="Proteomes" id="UP000000759"/>
    </source>
</evidence>
<dbReference type="GeneID" id="7201302"/>
<dbReference type="EMBL" id="CM000612">
    <property type="protein sequence ID" value="EEC48103.1"/>
    <property type="molecule type" value="Genomic_DNA"/>
</dbReference>
<dbReference type="eggNOG" id="ENOG502SIDS">
    <property type="taxonomic scope" value="Eukaryota"/>
</dbReference>
<evidence type="ECO:0000313" key="2">
    <source>
        <dbReference type="EMBL" id="EEC48103.1"/>
    </source>
</evidence>
<feature type="region of interest" description="Disordered" evidence="1">
    <location>
        <begin position="1"/>
        <end position="47"/>
    </location>
</feature>
<accession>B7G0K5</accession>
<protein>
    <recommendedName>
        <fullName evidence="4">F-box domain-containing protein</fullName>
    </recommendedName>
</protein>
<dbReference type="AlphaFoldDB" id="B7G0K5"/>
<keyword evidence="3" id="KW-1185">Reference proteome</keyword>
<feature type="region of interest" description="Disordered" evidence="1">
    <location>
        <begin position="404"/>
        <end position="452"/>
    </location>
</feature>
<proteinExistence type="predicted"/>
<evidence type="ECO:0000256" key="1">
    <source>
        <dbReference type="SAM" id="MobiDB-lite"/>
    </source>
</evidence>
<dbReference type="HOGENOM" id="CLU_307473_0_0_1"/>
<evidence type="ECO:0008006" key="4">
    <source>
        <dbReference type="Google" id="ProtNLM"/>
    </source>
</evidence>
<feature type="compositionally biased region" description="Polar residues" evidence="1">
    <location>
        <begin position="271"/>
        <end position="293"/>
    </location>
</feature>
<feature type="region of interest" description="Disordered" evidence="1">
    <location>
        <begin position="348"/>
        <end position="385"/>
    </location>
</feature>
<dbReference type="SUPFAM" id="SSF81383">
    <property type="entry name" value="F-box domain"/>
    <property type="match status" value="1"/>
</dbReference>
<name>B7G0K5_PHATC</name>
<dbReference type="RefSeq" id="XP_002180695.1">
    <property type="nucleotide sequence ID" value="XM_002180659.1"/>
</dbReference>
<feature type="compositionally biased region" description="Polar residues" evidence="1">
    <location>
        <begin position="355"/>
        <end position="364"/>
    </location>
</feature>
<feature type="compositionally biased region" description="Low complexity" evidence="1">
    <location>
        <begin position="258"/>
        <end position="270"/>
    </location>
</feature>
<dbReference type="InParanoid" id="B7G0K5"/>
<dbReference type="OrthoDB" id="46518at2759"/>
<feature type="compositionally biased region" description="Basic and acidic residues" evidence="1">
    <location>
        <begin position="588"/>
        <end position="608"/>
    </location>
</feature>
<feature type="compositionally biased region" description="Polar residues" evidence="1">
    <location>
        <begin position="432"/>
        <end position="442"/>
    </location>
</feature>
<feature type="region of interest" description="Disordered" evidence="1">
    <location>
        <begin position="250"/>
        <end position="293"/>
    </location>
</feature>